<evidence type="ECO:0000256" key="2">
    <source>
        <dbReference type="ARBA" id="ARBA00005887"/>
    </source>
</evidence>
<feature type="transmembrane region" description="Helical" evidence="8">
    <location>
        <begin position="359"/>
        <end position="376"/>
    </location>
</feature>
<feature type="domain" description="Ammonium transporter AmtB-like" evidence="9">
    <location>
        <begin position="77"/>
        <end position="517"/>
    </location>
</feature>
<dbReference type="InterPro" id="IPR024041">
    <property type="entry name" value="NH4_transpt_AmtB-like_dom"/>
</dbReference>
<dbReference type="InterPro" id="IPR001905">
    <property type="entry name" value="Ammonium_transpt"/>
</dbReference>
<dbReference type="Gene3D" id="1.10.3430.10">
    <property type="entry name" value="Ammonium transporter AmtB like domains"/>
    <property type="match status" value="1"/>
</dbReference>
<gene>
    <name evidence="10" type="primary">PLEST010554</name>
    <name evidence="10" type="ORF">PLESTB_001573800</name>
</gene>
<dbReference type="PANTHER" id="PTHR11730:SF6">
    <property type="entry name" value="AMMONIUM TRANSPORTER"/>
    <property type="match status" value="1"/>
</dbReference>
<comment type="similarity">
    <text evidence="2 8">Belongs to the ammonia transporter channel (TC 1.A.11.2) family.</text>
</comment>
<dbReference type="AlphaFoldDB" id="A0A9W6BXM1"/>
<dbReference type="FunFam" id="1.10.3430.10:FF:000016">
    <property type="entry name" value="Ammonium transporter"/>
    <property type="match status" value="1"/>
</dbReference>
<evidence type="ECO:0000256" key="8">
    <source>
        <dbReference type="RuleBase" id="RU362002"/>
    </source>
</evidence>
<reference evidence="10 11" key="1">
    <citation type="journal article" date="2023" name="Commun. Biol.">
        <title>Reorganization of the ancestral sex-determining regions during the evolution of trioecy in Pleodorina starrii.</title>
        <authorList>
            <person name="Takahashi K."/>
            <person name="Suzuki S."/>
            <person name="Kawai-Toyooka H."/>
            <person name="Yamamoto K."/>
            <person name="Hamaji T."/>
            <person name="Ootsuki R."/>
            <person name="Yamaguchi H."/>
            <person name="Kawachi M."/>
            <person name="Higashiyama T."/>
            <person name="Nozaki H."/>
        </authorList>
    </citation>
    <scope>NUCLEOTIDE SEQUENCE [LARGE SCALE GENOMIC DNA]</scope>
    <source>
        <strain evidence="10 11">NIES-4479</strain>
    </source>
</reference>
<dbReference type="SUPFAM" id="SSF111352">
    <property type="entry name" value="Ammonium transporter"/>
    <property type="match status" value="1"/>
</dbReference>
<protein>
    <recommendedName>
        <fullName evidence="8">Ammonium transporter</fullName>
    </recommendedName>
</protein>
<feature type="transmembrane region" description="Helical" evidence="8">
    <location>
        <begin position="473"/>
        <end position="494"/>
    </location>
</feature>
<feature type="transmembrane region" description="Helical" evidence="8">
    <location>
        <begin position="416"/>
        <end position="434"/>
    </location>
</feature>
<evidence type="ECO:0000313" key="10">
    <source>
        <dbReference type="EMBL" id="GLC60098.1"/>
    </source>
</evidence>
<evidence type="ECO:0000256" key="5">
    <source>
        <dbReference type="ARBA" id="ARBA00022989"/>
    </source>
</evidence>
<comment type="caution">
    <text evidence="10">The sequence shown here is derived from an EMBL/GenBank/DDBJ whole genome shotgun (WGS) entry which is preliminary data.</text>
</comment>
<dbReference type="GO" id="GO:0008519">
    <property type="term" value="F:ammonium channel activity"/>
    <property type="evidence" value="ECO:0007669"/>
    <property type="project" value="InterPro"/>
</dbReference>
<accession>A0A9W6BXM1</accession>
<evidence type="ECO:0000313" key="11">
    <source>
        <dbReference type="Proteomes" id="UP001165080"/>
    </source>
</evidence>
<dbReference type="InterPro" id="IPR029020">
    <property type="entry name" value="Ammonium/urea_transptr"/>
</dbReference>
<feature type="transmembrane region" description="Helical" evidence="8">
    <location>
        <begin position="294"/>
        <end position="311"/>
    </location>
</feature>
<dbReference type="PANTHER" id="PTHR11730">
    <property type="entry name" value="AMMONIUM TRANSPORTER"/>
    <property type="match status" value="1"/>
</dbReference>
<feature type="transmembrane region" description="Helical" evidence="8">
    <location>
        <begin position="382"/>
        <end position="404"/>
    </location>
</feature>
<keyword evidence="3 8" id="KW-0813">Transport</keyword>
<feature type="transmembrane region" description="Helical" evidence="8">
    <location>
        <begin position="178"/>
        <end position="197"/>
    </location>
</feature>
<feature type="transmembrane region" description="Helical" evidence="8">
    <location>
        <begin position="204"/>
        <end position="225"/>
    </location>
</feature>
<keyword evidence="6 8" id="KW-0472">Membrane</keyword>
<evidence type="ECO:0000256" key="3">
    <source>
        <dbReference type="ARBA" id="ARBA00022448"/>
    </source>
</evidence>
<evidence type="ECO:0000256" key="4">
    <source>
        <dbReference type="ARBA" id="ARBA00022692"/>
    </source>
</evidence>
<dbReference type="OrthoDB" id="534912at2759"/>
<dbReference type="Proteomes" id="UP001165080">
    <property type="component" value="Unassembled WGS sequence"/>
</dbReference>
<name>A0A9W6BXM1_9CHLO</name>
<feature type="transmembrane region" description="Helical" evidence="8">
    <location>
        <begin position="113"/>
        <end position="132"/>
    </location>
</feature>
<keyword evidence="7 8" id="KW-0924">Ammonia transport</keyword>
<dbReference type="GO" id="GO:0097272">
    <property type="term" value="P:ammonium homeostasis"/>
    <property type="evidence" value="ECO:0007669"/>
    <property type="project" value="TreeGrafter"/>
</dbReference>
<dbReference type="GO" id="GO:0005886">
    <property type="term" value="C:plasma membrane"/>
    <property type="evidence" value="ECO:0007669"/>
    <property type="project" value="UniProtKB-SubCell"/>
</dbReference>
<feature type="transmembrane region" description="Helical" evidence="8">
    <location>
        <begin position="252"/>
        <end position="273"/>
    </location>
</feature>
<feature type="transmembrane region" description="Helical" evidence="8">
    <location>
        <begin position="75"/>
        <end position="101"/>
    </location>
</feature>
<keyword evidence="4 8" id="KW-0812">Transmembrane</keyword>
<organism evidence="10 11">
    <name type="scientific">Pleodorina starrii</name>
    <dbReference type="NCBI Taxonomy" id="330485"/>
    <lineage>
        <taxon>Eukaryota</taxon>
        <taxon>Viridiplantae</taxon>
        <taxon>Chlorophyta</taxon>
        <taxon>core chlorophytes</taxon>
        <taxon>Chlorophyceae</taxon>
        <taxon>CS clade</taxon>
        <taxon>Chlamydomonadales</taxon>
        <taxon>Volvocaceae</taxon>
        <taxon>Pleodorina</taxon>
    </lineage>
</organism>
<evidence type="ECO:0000256" key="7">
    <source>
        <dbReference type="ARBA" id="ARBA00023177"/>
    </source>
</evidence>
<keyword evidence="11" id="KW-1185">Reference proteome</keyword>
<dbReference type="Pfam" id="PF00909">
    <property type="entry name" value="Ammonium_transp"/>
    <property type="match status" value="1"/>
</dbReference>
<dbReference type="NCBIfam" id="TIGR00836">
    <property type="entry name" value="amt"/>
    <property type="match status" value="1"/>
</dbReference>
<evidence type="ECO:0000256" key="1">
    <source>
        <dbReference type="ARBA" id="ARBA00004141"/>
    </source>
</evidence>
<comment type="subcellular location">
    <subcellularLocation>
        <location evidence="8">Cell membrane</location>
        <topology evidence="8">Multi-pass membrane protein</topology>
    </subcellularLocation>
    <subcellularLocation>
        <location evidence="1">Membrane</location>
        <topology evidence="1">Multi-pass membrane protein</topology>
    </subcellularLocation>
</comment>
<dbReference type="EMBL" id="BRXU01000032">
    <property type="protein sequence ID" value="GLC60098.1"/>
    <property type="molecule type" value="Genomic_DNA"/>
</dbReference>
<feature type="transmembrane region" description="Helical" evidence="8">
    <location>
        <begin position="331"/>
        <end position="352"/>
    </location>
</feature>
<proteinExistence type="inferred from homology"/>
<evidence type="ECO:0000259" key="9">
    <source>
        <dbReference type="Pfam" id="PF00909"/>
    </source>
</evidence>
<sequence>MDGGITFIYSCTGEQQQEVFNLVQDDKIATTICSAYDCSVSAASCVLRYLAQEQQALSETVGQTAKAEVSLSLDVAYVLFSAYLVFGPMQLGFALLCAGAIRSKNSMNVLMKNILDACTGALGFYLFGYAFAYGHKLNRTSNGFIGNWNFALSYTTRVSADPEAAEFDSFPTQGWHSWLFQWSLCAIATTIVSGAVAERCTFGAYLAYSFFISAFVYPVAAHWVWSPDGWLSAMNTSRSGYALILRTGAIDFAGAGVVHLTGGMAALMGAWIIGPRIGRFDASGKVNEMKGHSATLVVMGTFLMWFGYYGFAPGANLTIATASAAVVVSRVAVTTTLSAASAGLATLFWRYLKSSTWDTVLVCNGCLGGLVAITAGCAVVEPWAAVLCGIGAALVFIGSDYLVLHKFKIDDPVSAVSLHLSCGLWGLIFPGLLAKPEYVRDVYGKYGFGGNVKAAGKYGIFYGGHGQVLLCQAIEAVVICAWVGVMMGAFFYVFKAVKRLRVPVDQELAGLDATKQGVEPYDAAAGGSVAPQQQLQSQPSRAAFGPGAVTTSAFYSNGGPDDTGGYASNS</sequence>
<evidence type="ECO:0000256" key="6">
    <source>
        <dbReference type="ARBA" id="ARBA00023136"/>
    </source>
</evidence>
<keyword evidence="5 8" id="KW-1133">Transmembrane helix</keyword>